<name>A0A0G1VVP1_9BACT</name>
<evidence type="ECO:0000256" key="1">
    <source>
        <dbReference type="SAM" id="Phobius"/>
    </source>
</evidence>
<protein>
    <submittedName>
        <fullName evidence="2">Uncharacterized protein</fullName>
    </submittedName>
</protein>
<keyword evidence="1" id="KW-1133">Transmembrane helix</keyword>
<evidence type="ECO:0000313" key="3">
    <source>
        <dbReference type="Proteomes" id="UP000034588"/>
    </source>
</evidence>
<sequence>MKNTNVYLLAKKIHRLLVVFILITGLVMTSTGLCLYSGNYLSFDPMIIRTLHHQLSVVFTFILGMMGITGFYLFLFPYFR</sequence>
<feature type="transmembrane region" description="Helical" evidence="1">
    <location>
        <begin position="58"/>
        <end position="79"/>
    </location>
</feature>
<reference evidence="2 3" key="1">
    <citation type="journal article" date="2015" name="Nature">
        <title>rRNA introns, odd ribosomes, and small enigmatic genomes across a large radiation of phyla.</title>
        <authorList>
            <person name="Brown C.T."/>
            <person name="Hug L.A."/>
            <person name="Thomas B.C."/>
            <person name="Sharon I."/>
            <person name="Castelle C.J."/>
            <person name="Singh A."/>
            <person name="Wilkins M.J."/>
            <person name="Williams K.H."/>
            <person name="Banfield J.F."/>
        </authorList>
    </citation>
    <scope>NUCLEOTIDE SEQUENCE [LARGE SCALE GENOMIC DNA]</scope>
</reference>
<organism evidence="2 3">
    <name type="scientific">Candidatus Gottesmanbacteria bacterium GW2011_GWB1_49_7</name>
    <dbReference type="NCBI Taxonomy" id="1618448"/>
    <lineage>
        <taxon>Bacteria</taxon>
        <taxon>Candidatus Gottesmaniibacteriota</taxon>
    </lineage>
</organism>
<feature type="transmembrane region" description="Helical" evidence="1">
    <location>
        <begin position="16"/>
        <end position="38"/>
    </location>
</feature>
<keyword evidence="1" id="KW-0472">Membrane</keyword>
<dbReference type="EMBL" id="LCQD01000035">
    <property type="protein sequence ID" value="KKW10536.1"/>
    <property type="molecule type" value="Genomic_DNA"/>
</dbReference>
<dbReference type="Proteomes" id="UP000034588">
    <property type="component" value="Unassembled WGS sequence"/>
</dbReference>
<keyword evidence="1" id="KW-0812">Transmembrane</keyword>
<gene>
    <name evidence="2" type="ORF">UY48_C0035G0003</name>
</gene>
<accession>A0A0G1VVP1</accession>
<proteinExistence type="predicted"/>
<evidence type="ECO:0000313" key="2">
    <source>
        <dbReference type="EMBL" id="KKW10536.1"/>
    </source>
</evidence>
<comment type="caution">
    <text evidence="2">The sequence shown here is derived from an EMBL/GenBank/DDBJ whole genome shotgun (WGS) entry which is preliminary data.</text>
</comment>
<dbReference type="AlphaFoldDB" id="A0A0G1VVP1"/>